<accession>A0A074WK06</accession>
<dbReference type="OrthoDB" id="3909735at2759"/>
<keyword evidence="3" id="KW-1185">Reference proteome</keyword>
<evidence type="ECO:0000313" key="2">
    <source>
        <dbReference type="EMBL" id="KEQ70117.1"/>
    </source>
</evidence>
<evidence type="ECO:0000256" key="1">
    <source>
        <dbReference type="SAM" id="MobiDB-lite"/>
    </source>
</evidence>
<feature type="compositionally biased region" description="Basic and acidic residues" evidence="1">
    <location>
        <begin position="189"/>
        <end position="215"/>
    </location>
</feature>
<dbReference type="AlphaFoldDB" id="A0A074WK06"/>
<dbReference type="GeneID" id="25414065"/>
<reference evidence="2 3" key="1">
    <citation type="journal article" date="2014" name="BMC Genomics">
        <title>Genome sequencing of four Aureobasidium pullulans varieties: biotechnological potential, stress tolerance, and description of new species.</title>
        <authorList>
            <person name="Gostin Ar C."/>
            <person name="Ohm R.A."/>
            <person name="Kogej T."/>
            <person name="Sonjak S."/>
            <person name="Turk M."/>
            <person name="Zajc J."/>
            <person name="Zalar P."/>
            <person name="Grube M."/>
            <person name="Sun H."/>
            <person name="Han J."/>
            <person name="Sharma A."/>
            <person name="Chiniquy J."/>
            <person name="Ngan C.Y."/>
            <person name="Lipzen A."/>
            <person name="Barry K."/>
            <person name="Grigoriev I.V."/>
            <person name="Gunde-Cimerman N."/>
        </authorList>
    </citation>
    <scope>NUCLEOTIDE SEQUENCE [LARGE SCALE GENOMIC DNA]</scope>
    <source>
        <strain evidence="2 3">CBS 147.97</strain>
    </source>
</reference>
<dbReference type="EMBL" id="KL584718">
    <property type="protein sequence ID" value="KEQ70117.1"/>
    <property type="molecule type" value="Genomic_DNA"/>
</dbReference>
<dbReference type="RefSeq" id="XP_013424372.1">
    <property type="nucleotide sequence ID" value="XM_013568918.1"/>
</dbReference>
<feature type="region of interest" description="Disordered" evidence="1">
    <location>
        <begin position="189"/>
        <end position="221"/>
    </location>
</feature>
<sequence>MEDPVWLEQYRKRERENQARWMQIQIKDEVSRERFLEKKITDKRNMLRKIKQDPVKLQSYRARMQKSWRQKADAFAFKRRQTFKAWFARNKANLDTFAWKRWRPVFLTESVDKVCATCRIRNRKGQRRLWFIKKSDPELWDCVSCFVSSDLSDIVPVEGADRFYKGRYLQPQSTATEDTVDYKDTVEAGDRKEKNDDVRIQGEEHLRMDKDKGADGKTAGI</sequence>
<dbReference type="Proteomes" id="UP000027730">
    <property type="component" value="Unassembled WGS sequence"/>
</dbReference>
<gene>
    <name evidence="2" type="ORF">M436DRAFT_66525</name>
</gene>
<dbReference type="HOGENOM" id="CLU_1250430_0_0_1"/>
<protein>
    <submittedName>
        <fullName evidence="2">Uncharacterized protein</fullName>
    </submittedName>
</protein>
<proteinExistence type="predicted"/>
<name>A0A074WK06_9PEZI</name>
<evidence type="ECO:0000313" key="3">
    <source>
        <dbReference type="Proteomes" id="UP000027730"/>
    </source>
</evidence>
<organism evidence="2 3">
    <name type="scientific">Aureobasidium namibiae CBS 147.97</name>
    <dbReference type="NCBI Taxonomy" id="1043004"/>
    <lineage>
        <taxon>Eukaryota</taxon>
        <taxon>Fungi</taxon>
        <taxon>Dikarya</taxon>
        <taxon>Ascomycota</taxon>
        <taxon>Pezizomycotina</taxon>
        <taxon>Dothideomycetes</taxon>
        <taxon>Dothideomycetidae</taxon>
        <taxon>Dothideales</taxon>
        <taxon>Saccotheciaceae</taxon>
        <taxon>Aureobasidium</taxon>
    </lineage>
</organism>